<dbReference type="AlphaFoldDB" id="A0A139A645"/>
<accession>A0A139A645</accession>
<evidence type="ECO:0000313" key="1">
    <source>
        <dbReference type="EMBL" id="KXS12128.1"/>
    </source>
</evidence>
<evidence type="ECO:0000313" key="2">
    <source>
        <dbReference type="Proteomes" id="UP000070544"/>
    </source>
</evidence>
<proteinExistence type="predicted"/>
<reference evidence="1 2" key="1">
    <citation type="journal article" date="2015" name="Genome Biol. Evol.">
        <title>Phylogenomic analyses indicate that early fungi evolved digesting cell walls of algal ancestors of land plants.</title>
        <authorList>
            <person name="Chang Y."/>
            <person name="Wang S."/>
            <person name="Sekimoto S."/>
            <person name="Aerts A.L."/>
            <person name="Choi C."/>
            <person name="Clum A."/>
            <person name="LaButti K.M."/>
            <person name="Lindquist E.A."/>
            <person name="Yee Ngan C."/>
            <person name="Ohm R.A."/>
            <person name="Salamov A.A."/>
            <person name="Grigoriev I.V."/>
            <person name="Spatafora J.W."/>
            <person name="Berbee M.L."/>
        </authorList>
    </citation>
    <scope>NUCLEOTIDE SEQUENCE [LARGE SCALE GENOMIC DNA]</scope>
    <source>
        <strain evidence="1 2">JEL478</strain>
    </source>
</reference>
<sequence>MPLQFFVYRHDLIPHRRPVKCQRGHALLPSDLVITVVGGMRAWYDSEAGQRREAPGNVYYCLRRHQCWAWGTVQEWRSRTRGMGVRGAFMRKRRNGLFGIGSE</sequence>
<organism evidence="1 2">
    <name type="scientific">Gonapodya prolifera (strain JEL478)</name>
    <name type="common">Monoblepharis prolifera</name>
    <dbReference type="NCBI Taxonomy" id="1344416"/>
    <lineage>
        <taxon>Eukaryota</taxon>
        <taxon>Fungi</taxon>
        <taxon>Fungi incertae sedis</taxon>
        <taxon>Chytridiomycota</taxon>
        <taxon>Chytridiomycota incertae sedis</taxon>
        <taxon>Monoblepharidomycetes</taxon>
        <taxon>Monoblepharidales</taxon>
        <taxon>Gonapodyaceae</taxon>
        <taxon>Gonapodya</taxon>
    </lineage>
</organism>
<name>A0A139A645_GONPJ</name>
<gene>
    <name evidence="1" type="ORF">M427DRAFT_411112</name>
</gene>
<dbReference type="Proteomes" id="UP000070544">
    <property type="component" value="Unassembled WGS sequence"/>
</dbReference>
<dbReference type="EMBL" id="KQ965791">
    <property type="protein sequence ID" value="KXS12128.1"/>
    <property type="molecule type" value="Genomic_DNA"/>
</dbReference>
<protein>
    <submittedName>
        <fullName evidence="1">Uncharacterized protein</fullName>
    </submittedName>
</protein>
<keyword evidence="2" id="KW-1185">Reference proteome</keyword>